<dbReference type="Pfam" id="PF08818">
    <property type="entry name" value="DUF1801"/>
    <property type="match status" value="1"/>
</dbReference>
<dbReference type="InterPro" id="IPR014922">
    <property type="entry name" value="YdhG-like"/>
</dbReference>
<sequence>MAKSTLSDTQQVEELISKLDLDIRETVQTIRAIILATDPEINEQVKWNSPSFYYTGAMKPFDPKEYKRDIVVCNLHRGKILLVFPTGAKVKDKLKGKDYPDGRKIITINGLADVKTKQKDLQQVIKDWLAMVEK</sequence>
<gene>
    <name evidence="2" type="ORF">FA048_17765</name>
</gene>
<comment type="caution">
    <text evidence="2">The sequence shown here is derived from an EMBL/GenBank/DDBJ whole genome shotgun (WGS) entry which is preliminary data.</text>
</comment>
<dbReference type="AlphaFoldDB" id="A0A4U1CGG6"/>
<dbReference type="SUPFAM" id="SSF159888">
    <property type="entry name" value="YdhG-like"/>
    <property type="match status" value="1"/>
</dbReference>
<accession>A0A4U1CGG6</accession>
<protein>
    <submittedName>
        <fullName evidence="2">DUF1801 domain-containing protein</fullName>
    </submittedName>
</protein>
<dbReference type="Gene3D" id="3.90.1150.200">
    <property type="match status" value="1"/>
</dbReference>
<feature type="domain" description="YdhG-like" evidence="1">
    <location>
        <begin position="24"/>
        <end position="128"/>
    </location>
</feature>
<dbReference type="Proteomes" id="UP000309488">
    <property type="component" value="Unassembled WGS sequence"/>
</dbReference>
<evidence type="ECO:0000313" key="3">
    <source>
        <dbReference type="Proteomes" id="UP000309488"/>
    </source>
</evidence>
<proteinExistence type="predicted"/>
<dbReference type="RefSeq" id="WP_136843640.1">
    <property type="nucleotide sequence ID" value="NZ_SWBR01000005.1"/>
</dbReference>
<keyword evidence="3" id="KW-1185">Reference proteome</keyword>
<name>A0A4U1CGG6_9SPHI</name>
<dbReference type="OrthoDB" id="9811812at2"/>
<organism evidence="2 3">
    <name type="scientific">Pedobacter polaris</name>
    <dbReference type="NCBI Taxonomy" id="2571273"/>
    <lineage>
        <taxon>Bacteria</taxon>
        <taxon>Pseudomonadati</taxon>
        <taxon>Bacteroidota</taxon>
        <taxon>Sphingobacteriia</taxon>
        <taxon>Sphingobacteriales</taxon>
        <taxon>Sphingobacteriaceae</taxon>
        <taxon>Pedobacter</taxon>
    </lineage>
</organism>
<evidence type="ECO:0000313" key="2">
    <source>
        <dbReference type="EMBL" id="TKC05571.1"/>
    </source>
</evidence>
<evidence type="ECO:0000259" key="1">
    <source>
        <dbReference type="Pfam" id="PF08818"/>
    </source>
</evidence>
<dbReference type="EMBL" id="SWBR01000005">
    <property type="protein sequence ID" value="TKC05571.1"/>
    <property type="molecule type" value="Genomic_DNA"/>
</dbReference>
<reference evidence="2 3" key="1">
    <citation type="submission" date="2019-04" db="EMBL/GenBank/DDBJ databases">
        <title>Pedobacter sp. RP-3-22 sp. nov., isolated from Arctic soil.</title>
        <authorList>
            <person name="Dahal R.H."/>
            <person name="Kim D.-U."/>
        </authorList>
    </citation>
    <scope>NUCLEOTIDE SEQUENCE [LARGE SCALE GENOMIC DNA]</scope>
    <source>
        <strain evidence="2 3">RP-3-22</strain>
    </source>
</reference>